<keyword evidence="1" id="KW-1133">Transmembrane helix</keyword>
<reference evidence="2" key="1">
    <citation type="journal article" date="2013" name="Genome Announc.">
        <title>Draft Genome Sequence of Loktanella cinnabarina LL-001T, Isolated from Deep-Sea Floor Sediment.</title>
        <authorList>
            <person name="Nishi S."/>
            <person name="Tsubouchi T."/>
            <person name="Takaki Y."/>
            <person name="Koyanagi R."/>
            <person name="Satoh N."/>
            <person name="Maruyama T."/>
            <person name="Hatada Y."/>
        </authorList>
    </citation>
    <scope>NUCLEOTIDE SEQUENCE [LARGE SCALE GENOMIC DNA]</scope>
    <source>
        <strain evidence="2">LL-001</strain>
    </source>
</reference>
<sequence length="85" mass="9089">MNTQPLNRPLDLPAPQFNEMISDDDGGNHVMGLLVLSMLTGMMLAAAMLLMGYGLLASFLGYVLSTQCSIVLFAVIQARVRGSDA</sequence>
<accession>U3AC57</accession>
<evidence type="ECO:0000256" key="1">
    <source>
        <dbReference type="SAM" id="Phobius"/>
    </source>
</evidence>
<dbReference type="Proteomes" id="UP000016566">
    <property type="component" value="Unassembled WGS sequence"/>
</dbReference>
<organism evidence="2 3">
    <name type="scientific">Limimaricola cinnabarinus LL-001</name>
    <dbReference type="NCBI Taxonomy" id="1337093"/>
    <lineage>
        <taxon>Bacteria</taxon>
        <taxon>Pseudomonadati</taxon>
        <taxon>Pseudomonadota</taxon>
        <taxon>Alphaproteobacteria</taxon>
        <taxon>Rhodobacterales</taxon>
        <taxon>Paracoccaceae</taxon>
        <taxon>Limimaricola</taxon>
    </lineage>
</organism>
<evidence type="ECO:0000313" key="2">
    <source>
        <dbReference type="EMBL" id="GAD55254.1"/>
    </source>
</evidence>
<evidence type="ECO:0000313" key="3">
    <source>
        <dbReference type="Proteomes" id="UP000016566"/>
    </source>
</evidence>
<dbReference type="AlphaFoldDB" id="U3AC57"/>
<comment type="caution">
    <text evidence="2">The sequence shown here is derived from an EMBL/GenBank/DDBJ whole genome shotgun (WGS) entry which is preliminary data.</text>
</comment>
<keyword evidence="1" id="KW-0812">Transmembrane</keyword>
<keyword evidence="1" id="KW-0472">Membrane</keyword>
<gene>
    <name evidence="2" type="ORF">MBELCI_1306</name>
</gene>
<proteinExistence type="predicted"/>
<keyword evidence="3" id="KW-1185">Reference proteome</keyword>
<protein>
    <submittedName>
        <fullName evidence="2">Uncharacterized protein</fullName>
    </submittedName>
</protein>
<name>U3AC57_9RHOB</name>
<feature type="transmembrane region" description="Helical" evidence="1">
    <location>
        <begin position="30"/>
        <end position="53"/>
    </location>
</feature>
<feature type="transmembrane region" description="Helical" evidence="1">
    <location>
        <begin position="59"/>
        <end position="76"/>
    </location>
</feature>
<dbReference type="EMBL" id="BATB01000011">
    <property type="protein sequence ID" value="GAD55254.1"/>
    <property type="molecule type" value="Genomic_DNA"/>
</dbReference>
<dbReference type="RefSeq" id="WP_021693358.1">
    <property type="nucleotide sequence ID" value="NZ_BATB01000011.1"/>
</dbReference>